<evidence type="ECO:0000256" key="2">
    <source>
        <dbReference type="ARBA" id="ARBA00006855"/>
    </source>
</evidence>
<dbReference type="Proteomes" id="UP000799302">
    <property type="component" value="Unassembled WGS sequence"/>
</dbReference>
<evidence type="ECO:0000256" key="10">
    <source>
        <dbReference type="ARBA" id="ARBA00048473"/>
    </source>
</evidence>
<dbReference type="PANTHER" id="PTHR13131:SF5">
    <property type="entry name" value="CYSTINOSIN"/>
    <property type="match status" value="1"/>
</dbReference>
<dbReference type="NCBIfam" id="TIGR00951">
    <property type="entry name" value="2A43"/>
    <property type="match status" value="1"/>
</dbReference>
<dbReference type="FunFam" id="1.20.1280.290:FF:000016">
    <property type="entry name" value="Cystinosin homolog"/>
    <property type="match status" value="1"/>
</dbReference>
<dbReference type="EMBL" id="MU004240">
    <property type="protein sequence ID" value="KAF2665601.1"/>
    <property type="molecule type" value="Genomic_DNA"/>
</dbReference>
<dbReference type="PANTHER" id="PTHR13131">
    <property type="entry name" value="CYSTINOSIN"/>
    <property type="match status" value="1"/>
</dbReference>
<evidence type="ECO:0000256" key="3">
    <source>
        <dbReference type="ARBA" id="ARBA00022448"/>
    </source>
</evidence>
<evidence type="ECO:0000313" key="12">
    <source>
        <dbReference type="EMBL" id="KAF2665601.1"/>
    </source>
</evidence>
<feature type="transmembrane region" description="Helical" evidence="11">
    <location>
        <begin position="95"/>
        <end position="119"/>
    </location>
</feature>
<dbReference type="GO" id="GO:0015293">
    <property type="term" value="F:symporter activity"/>
    <property type="evidence" value="ECO:0007669"/>
    <property type="project" value="UniProtKB-KW"/>
</dbReference>
<comment type="similarity">
    <text evidence="2">Belongs to the cystinosin family.</text>
</comment>
<evidence type="ECO:0000256" key="1">
    <source>
        <dbReference type="ARBA" id="ARBA00004155"/>
    </source>
</evidence>
<evidence type="ECO:0000256" key="5">
    <source>
        <dbReference type="ARBA" id="ARBA00022737"/>
    </source>
</evidence>
<evidence type="ECO:0000256" key="6">
    <source>
        <dbReference type="ARBA" id="ARBA00022847"/>
    </source>
</evidence>
<feature type="transmembrane region" description="Helical" evidence="11">
    <location>
        <begin position="50"/>
        <end position="70"/>
    </location>
</feature>
<dbReference type="SMART" id="SM00679">
    <property type="entry name" value="CTNS"/>
    <property type="match status" value="2"/>
</dbReference>
<evidence type="ECO:0000256" key="11">
    <source>
        <dbReference type="SAM" id="Phobius"/>
    </source>
</evidence>
<evidence type="ECO:0000256" key="8">
    <source>
        <dbReference type="ARBA" id="ARBA00023136"/>
    </source>
</evidence>
<keyword evidence="5" id="KW-0677">Repeat</keyword>
<keyword evidence="3" id="KW-0813">Transport</keyword>
<evidence type="ECO:0000256" key="9">
    <source>
        <dbReference type="ARBA" id="ARBA00023228"/>
    </source>
</evidence>
<dbReference type="Gene3D" id="1.20.1280.290">
    <property type="match status" value="1"/>
</dbReference>
<organism evidence="12 13">
    <name type="scientific">Microthyrium microscopicum</name>
    <dbReference type="NCBI Taxonomy" id="703497"/>
    <lineage>
        <taxon>Eukaryota</taxon>
        <taxon>Fungi</taxon>
        <taxon>Dikarya</taxon>
        <taxon>Ascomycota</taxon>
        <taxon>Pezizomycotina</taxon>
        <taxon>Dothideomycetes</taxon>
        <taxon>Dothideomycetes incertae sedis</taxon>
        <taxon>Microthyriales</taxon>
        <taxon>Microthyriaceae</taxon>
        <taxon>Microthyrium</taxon>
    </lineage>
</organism>
<dbReference type="Pfam" id="PF04193">
    <property type="entry name" value="PQ-loop"/>
    <property type="match status" value="2"/>
</dbReference>
<dbReference type="AlphaFoldDB" id="A0A6A6U1X7"/>
<evidence type="ECO:0000256" key="7">
    <source>
        <dbReference type="ARBA" id="ARBA00022989"/>
    </source>
</evidence>
<dbReference type="GO" id="GO:0005774">
    <property type="term" value="C:vacuolar membrane"/>
    <property type="evidence" value="ECO:0007669"/>
    <property type="project" value="TreeGrafter"/>
</dbReference>
<dbReference type="OrthoDB" id="75720at2759"/>
<keyword evidence="13" id="KW-1185">Reference proteome</keyword>
<comment type="catalytic activity">
    <reaction evidence="10">
        <text>L-cystine(out) + H(+)(out) = L-cystine(in) + H(+)(in)</text>
        <dbReference type="Rhea" id="RHEA:66172"/>
        <dbReference type="ChEBI" id="CHEBI:15378"/>
        <dbReference type="ChEBI" id="CHEBI:35491"/>
    </reaction>
    <physiologicalReaction direction="left-to-right" evidence="10">
        <dbReference type="Rhea" id="RHEA:66173"/>
    </physiologicalReaction>
</comment>
<dbReference type="InterPro" id="IPR005282">
    <property type="entry name" value="LC_transporter"/>
</dbReference>
<feature type="transmembrane region" description="Helical" evidence="11">
    <location>
        <begin position="20"/>
        <end position="38"/>
    </location>
</feature>
<keyword evidence="6" id="KW-0769">Symport</keyword>
<accession>A0A6A6U1X7</accession>
<proteinExistence type="inferred from homology"/>
<keyword evidence="7 11" id="KW-1133">Transmembrane helix</keyword>
<reference evidence="12" key="1">
    <citation type="journal article" date="2020" name="Stud. Mycol.">
        <title>101 Dothideomycetes genomes: a test case for predicting lifestyles and emergence of pathogens.</title>
        <authorList>
            <person name="Haridas S."/>
            <person name="Albert R."/>
            <person name="Binder M."/>
            <person name="Bloem J."/>
            <person name="Labutti K."/>
            <person name="Salamov A."/>
            <person name="Andreopoulos B."/>
            <person name="Baker S."/>
            <person name="Barry K."/>
            <person name="Bills G."/>
            <person name="Bluhm B."/>
            <person name="Cannon C."/>
            <person name="Castanera R."/>
            <person name="Culley D."/>
            <person name="Daum C."/>
            <person name="Ezra D."/>
            <person name="Gonzalez J."/>
            <person name="Henrissat B."/>
            <person name="Kuo A."/>
            <person name="Liang C."/>
            <person name="Lipzen A."/>
            <person name="Lutzoni F."/>
            <person name="Magnuson J."/>
            <person name="Mondo S."/>
            <person name="Nolan M."/>
            <person name="Ohm R."/>
            <person name="Pangilinan J."/>
            <person name="Park H.-J."/>
            <person name="Ramirez L."/>
            <person name="Alfaro M."/>
            <person name="Sun H."/>
            <person name="Tritt A."/>
            <person name="Yoshinaga Y."/>
            <person name="Zwiers L.-H."/>
            <person name="Turgeon B."/>
            <person name="Goodwin S."/>
            <person name="Spatafora J."/>
            <person name="Crous P."/>
            <person name="Grigoriev I."/>
        </authorList>
    </citation>
    <scope>NUCLEOTIDE SEQUENCE</scope>
    <source>
        <strain evidence="12">CBS 115976</strain>
    </source>
</reference>
<dbReference type="GO" id="GO:0015184">
    <property type="term" value="F:L-cystine transmembrane transporter activity"/>
    <property type="evidence" value="ECO:0007669"/>
    <property type="project" value="TreeGrafter"/>
</dbReference>
<keyword evidence="8 11" id="KW-0472">Membrane</keyword>
<feature type="transmembrane region" description="Helical" evidence="11">
    <location>
        <begin position="196"/>
        <end position="220"/>
    </location>
</feature>
<protein>
    <submittedName>
        <fullName evidence="12">L-cystine transporter-like protein</fullName>
    </submittedName>
</protein>
<sequence length="257" mass="28673">MVKSPEILAFVNALSRLLGWTYFLAWSISFYAQPYLNWQRKSTQGLAIDFPTLNLLGFVCYTISTASFLWSPTIRSQYAARHPASPKTTVRFNDFAFALHAAIMCIVTYSQFYSSLWGFSVGRRQRASRGVLGIVLASILSTIVIVFVIAGTPGGGNDPDGWAWIDLIYTLGYIKLVCSLIKYCPQVFLNYKRKSTVGWSILNILLDFTGGILSLMQLIIDSSLQGDWSGIIGNPVKLGLSNTSLFFDVIFMVQHYV</sequence>
<comment type="subcellular location">
    <subcellularLocation>
        <location evidence="1">Lysosome membrane</location>
        <topology evidence="1">Multi-pass membrane protein</topology>
    </subcellularLocation>
</comment>
<keyword evidence="9" id="KW-0458">Lysosome</keyword>
<evidence type="ECO:0000313" key="13">
    <source>
        <dbReference type="Proteomes" id="UP000799302"/>
    </source>
</evidence>
<feature type="transmembrane region" description="Helical" evidence="11">
    <location>
        <begin position="162"/>
        <end position="184"/>
    </location>
</feature>
<gene>
    <name evidence="12" type="ORF">BT63DRAFT_434339</name>
</gene>
<evidence type="ECO:0000256" key="4">
    <source>
        <dbReference type="ARBA" id="ARBA00022692"/>
    </source>
</evidence>
<name>A0A6A6U1X7_9PEZI</name>
<dbReference type="InterPro" id="IPR006603">
    <property type="entry name" value="PQ-loop_rpt"/>
</dbReference>
<dbReference type="GO" id="GO:0000324">
    <property type="term" value="C:fungal-type vacuole"/>
    <property type="evidence" value="ECO:0007669"/>
    <property type="project" value="TreeGrafter"/>
</dbReference>
<feature type="transmembrane region" description="Helical" evidence="11">
    <location>
        <begin position="131"/>
        <end position="150"/>
    </location>
</feature>
<keyword evidence="4 11" id="KW-0812">Transmembrane</keyword>